<evidence type="ECO:0000256" key="1">
    <source>
        <dbReference type="ARBA" id="ARBA00007114"/>
    </source>
</evidence>
<evidence type="ECO:0000313" key="2">
    <source>
        <dbReference type="EMBL" id="KAH0936505.1"/>
    </source>
</evidence>
<dbReference type="Pfam" id="PF05291">
    <property type="entry name" value="Bystin"/>
    <property type="match status" value="1"/>
</dbReference>
<dbReference type="PANTHER" id="PTHR12821:SF0">
    <property type="entry name" value="BYSTIN"/>
    <property type="match status" value="1"/>
</dbReference>
<accession>A0ABQ8E759</accession>
<dbReference type="Proteomes" id="UP000824890">
    <property type="component" value="Unassembled WGS sequence"/>
</dbReference>
<evidence type="ECO:0000313" key="3">
    <source>
        <dbReference type="Proteomes" id="UP000824890"/>
    </source>
</evidence>
<gene>
    <name evidence="2" type="ORF">HID58_013622</name>
</gene>
<proteinExistence type="inferred from homology"/>
<keyword evidence="3" id="KW-1185">Reference proteome</keyword>
<comment type="caution">
    <text evidence="2">The sequence shown here is derived from an EMBL/GenBank/DDBJ whole genome shotgun (WGS) entry which is preliminary data.</text>
</comment>
<comment type="similarity">
    <text evidence="1">Belongs to the bystin family.</text>
</comment>
<reference evidence="2 3" key="1">
    <citation type="submission" date="2021-05" db="EMBL/GenBank/DDBJ databases">
        <title>Genome Assembly of Synthetic Allotetraploid Brassica napus Reveals Homoeologous Exchanges between Subgenomes.</title>
        <authorList>
            <person name="Davis J.T."/>
        </authorList>
    </citation>
    <scope>NUCLEOTIDE SEQUENCE [LARGE SCALE GENOMIC DNA]</scope>
    <source>
        <strain evidence="3">cv. Da-Ae</strain>
        <tissue evidence="2">Seedling</tissue>
    </source>
</reference>
<organism evidence="2 3">
    <name type="scientific">Brassica napus</name>
    <name type="common">Rape</name>
    <dbReference type="NCBI Taxonomy" id="3708"/>
    <lineage>
        <taxon>Eukaryota</taxon>
        <taxon>Viridiplantae</taxon>
        <taxon>Streptophyta</taxon>
        <taxon>Embryophyta</taxon>
        <taxon>Tracheophyta</taxon>
        <taxon>Spermatophyta</taxon>
        <taxon>Magnoliopsida</taxon>
        <taxon>eudicotyledons</taxon>
        <taxon>Gunneridae</taxon>
        <taxon>Pentapetalae</taxon>
        <taxon>rosids</taxon>
        <taxon>malvids</taxon>
        <taxon>Brassicales</taxon>
        <taxon>Brassicaceae</taxon>
        <taxon>Brassiceae</taxon>
        <taxon>Brassica</taxon>
    </lineage>
</organism>
<dbReference type="EMBL" id="JAGKQM010000003">
    <property type="protein sequence ID" value="KAH0936505.1"/>
    <property type="molecule type" value="Genomic_DNA"/>
</dbReference>
<sequence length="239" mass="27390">MVAKAGRKRAQQKELEAEENAKNIPMSAFFKQLMHELEDEIEIQSQLDYHDGASIAKRLSETITFLSTSLKINILHQQAQLVFQKLTTIEIWESLCVYTHTKTLNKTHLTRQENWKSLLKLTQLESWSPNTMYKATNMFASSSKVARFYEIFLLPWAVFKPKGFFYGIIFPLCKSCTIPEDIMIGSIIQKFLFLKTFQGNKDCHHGMCVAEMEFIGTRRNICAGSSSNPCGRCSLLEIS</sequence>
<dbReference type="InterPro" id="IPR007955">
    <property type="entry name" value="Bystin"/>
</dbReference>
<name>A0ABQ8E759_BRANA</name>
<protein>
    <submittedName>
        <fullName evidence="2">Uncharacterized protein</fullName>
    </submittedName>
</protein>
<dbReference type="PANTHER" id="PTHR12821">
    <property type="entry name" value="BYSTIN"/>
    <property type="match status" value="1"/>
</dbReference>